<dbReference type="InterPro" id="IPR013113">
    <property type="entry name" value="SIP_FAD-bd"/>
</dbReference>
<dbReference type="CDD" id="cd06193">
    <property type="entry name" value="siderophore_interacting"/>
    <property type="match status" value="1"/>
</dbReference>
<evidence type="ECO:0000313" key="2">
    <source>
        <dbReference type="EMBL" id="MBF4553887.1"/>
    </source>
</evidence>
<organism evidence="2 3">
    <name type="scientific">Corynebacterium suicordis DSM 45110</name>
    <dbReference type="NCBI Taxonomy" id="1121369"/>
    <lineage>
        <taxon>Bacteria</taxon>
        <taxon>Bacillati</taxon>
        <taxon>Actinomycetota</taxon>
        <taxon>Actinomycetes</taxon>
        <taxon>Mycobacteriales</taxon>
        <taxon>Corynebacteriaceae</taxon>
        <taxon>Corynebacterium</taxon>
    </lineage>
</organism>
<dbReference type="EMBL" id="JADKMY010000002">
    <property type="protein sequence ID" value="MBF4553887.1"/>
    <property type="molecule type" value="Genomic_DNA"/>
</dbReference>
<protein>
    <submittedName>
        <fullName evidence="2">Siderophore-interacting protein</fullName>
    </submittedName>
</protein>
<dbReference type="InterPro" id="IPR039261">
    <property type="entry name" value="FNR_nucleotide-bd"/>
</dbReference>
<dbReference type="Pfam" id="PF04954">
    <property type="entry name" value="SIP"/>
    <property type="match status" value="1"/>
</dbReference>
<dbReference type="InterPro" id="IPR039374">
    <property type="entry name" value="SIP_fam"/>
</dbReference>
<dbReference type="Gene3D" id="2.40.30.10">
    <property type="entry name" value="Translation factors"/>
    <property type="match status" value="1"/>
</dbReference>
<dbReference type="Pfam" id="PF08021">
    <property type="entry name" value="FAD_binding_9"/>
    <property type="match status" value="1"/>
</dbReference>
<evidence type="ECO:0000259" key="1">
    <source>
        <dbReference type="PROSITE" id="PS51384"/>
    </source>
</evidence>
<evidence type="ECO:0000313" key="3">
    <source>
        <dbReference type="Proteomes" id="UP000635902"/>
    </source>
</evidence>
<dbReference type="SUPFAM" id="SSF63380">
    <property type="entry name" value="Riboflavin synthase domain-like"/>
    <property type="match status" value="1"/>
</dbReference>
<dbReference type="RefSeq" id="WP_194556774.1">
    <property type="nucleotide sequence ID" value="NZ_JADKMY010000002.1"/>
</dbReference>
<dbReference type="InterPro" id="IPR017938">
    <property type="entry name" value="Riboflavin_synthase-like_b-brl"/>
</dbReference>
<dbReference type="PANTHER" id="PTHR30157">
    <property type="entry name" value="FERRIC REDUCTASE, NADPH-DEPENDENT"/>
    <property type="match status" value="1"/>
</dbReference>
<dbReference type="InterPro" id="IPR017927">
    <property type="entry name" value="FAD-bd_FR_type"/>
</dbReference>
<sequence>MAQRGFDSLVLKAMKAPDYELTVLDKEQITDHFLRLKFQAGGLLNSHPPFPTQWVRLWVPLGGGKERQRAYTLIDANPETDEVFIEFALHDGPAANWAQNAKPGDSITATVMGAKFNAPAADGSVLHLFGDKASLPAINSILDALGERSVCVWLHVQDSTDVDLPIRAGANARVKWVEGDENALVDLAHGLDISAKNWVWISTKAPATRALVKYFKNEVKLPKERIESMAYWR</sequence>
<dbReference type="Proteomes" id="UP000635902">
    <property type="component" value="Unassembled WGS sequence"/>
</dbReference>
<reference evidence="2 3" key="1">
    <citation type="submission" date="2020-10" db="EMBL/GenBank/DDBJ databases">
        <title>Novel species in genus Corynebacterium.</title>
        <authorList>
            <person name="Zhang G."/>
        </authorList>
    </citation>
    <scope>NUCLEOTIDE SEQUENCE [LARGE SCALE GENOMIC DNA]</scope>
    <source>
        <strain evidence="2 3">DSM 45110</strain>
    </source>
</reference>
<keyword evidence="3" id="KW-1185">Reference proteome</keyword>
<name>A0ABR9ZMP4_9CORY</name>
<dbReference type="PROSITE" id="PS51384">
    <property type="entry name" value="FAD_FR"/>
    <property type="match status" value="1"/>
</dbReference>
<comment type="caution">
    <text evidence="2">The sequence shown here is derived from an EMBL/GenBank/DDBJ whole genome shotgun (WGS) entry which is preliminary data.</text>
</comment>
<dbReference type="InterPro" id="IPR007037">
    <property type="entry name" value="SIP_rossman_dom"/>
</dbReference>
<dbReference type="PANTHER" id="PTHR30157:SF0">
    <property type="entry name" value="NADPH-DEPENDENT FERRIC-CHELATE REDUCTASE"/>
    <property type="match status" value="1"/>
</dbReference>
<accession>A0ABR9ZMP4</accession>
<feature type="domain" description="FAD-binding FR-type" evidence="1">
    <location>
        <begin position="16"/>
        <end position="126"/>
    </location>
</feature>
<dbReference type="Gene3D" id="3.40.50.80">
    <property type="entry name" value="Nucleotide-binding domain of ferredoxin-NADP reductase (FNR) module"/>
    <property type="match status" value="1"/>
</dbReference>
<proteinExistence type="predicted"/>
<gene>
    <name evidence="2" type="ORF">IRY30_07325</name>
</gene>